<dbReference type="PANTHER" id="PTHR14136:SF17">
    <property type="entry name" value="BTB_POZ DOMAIN-CONTAINING PROTEIN KCTD9"/>
    <property type="match status" value="1"/>
</dbReference>
<gene>
    <name evidence="1" type="ORF">MUN78_11000</name>
</gene>
<sequence>MTPQTKRQLRDRWTPEHTASIERELVLAARRPGASAPTSPFGTTGGGRIDLRGIRLTTPIRWQHAIGVDLSDAVFADGASVNESELEDCVLDRIDMRGVFVRRRFVDCSFAGAKLSGARLGGTFIGCDFSGATLSRSVASGVRFERCTFTGATLRAVQWTSRCVFDHCVFDGVAALTGSVAGGVFIGATPPELDGCIVDHVRFEAG</sequence>
<protein>
    <submittedName>
        <fullName evidence="1">Pentapeptide repeat-containing protein</fullName>
    </submittedName>
</protein>
<reference evidence="1 2" key="1">
    <citation type="submission" date="2022-04" db="EMBL/GenBank/DDBJ databases">
        <title>Leucobacter sp. isolated from rhizosphere of garlic.</title>
        <authorList>
            <person name="Won M."/>
            <person name="Lee C.-M."/>
            <person name="Woen H.-Y."/>
            <person name="Kwon S.-W."/>
        </authorList>
    </citation>
    <scope>NUCLEOTIDE SEQUENCE [LARGE SCALE GENOMIC DNA]</scope>
    <source>
        <strain evidence="1 2">H21R-40</strain>
    </source>
</reference>
<name>A0ABY4FKJ2_9MICO</name>
<proteinExistence type="predicted"/>
<dbReference type="Gene3D" id="2.160.20.80">
    <property type="entry name" value="E3 ubiquitin-protein ligase SopA"/>
    <property type="match status" value="1"/>
</dbReference>
<organism evidence="1 2">
    <name type="scientific">Leucobacter allii</name>
    <dbReference type="NCBI Taxonomy" id="2932247"/>
    <lineage>
        <taxon>Bacteria</taxon>
        <taxon>Bacillati</taxon>
        <taxon>Actinomycetota</taxon>
        <taxon>Actinomycetes</taxon>
        <taxon>Micrococcales</taxon>
        <taxon>Microbacteriaceae</taxon>
        <taxon>Leucobacter</taxon>
    </lineage>
</organism>
<accession>A0ABY4FKJ2</accession>
<dbReference type="RefSeq" id="WP_244726430.1">
    <property type="nucleotide sequence ID" value="NZ_CP095045.1"/>
</dbReference>
<dbReference type="InterPro" id="IPR001646">
    <property type="entry name" value="5peptide_repeat"/>
</dbReference>
<dbReference type="InterPro" id="IPR051082">
    <property type="entry name" value="Pentapeptide-BTB/POZ_domain"/>
</dbReference>
<keyword evidence="2" id="KW-1185">Reference proteome</keyword>
<dbReference type="SUPFAM" id="SSF141571">
    <property type="entry name" value="Pentapeptide repeat-like"/>
    <property type="match status" value="1"/>
</dbReference>
<dbReference type="Pfam" id="PF00805">
    <property type="entry name" value="Pentapeptide"/>
    <property type="match status" value="1"/>
</dbReference>
<evidence type="ECO:0000313" key="2">
    <source>
        <dbReference type="Proteomes" id="UP000831786"/>
    </source>
</evidence>
<dbReference type="PANTHER" id="PTHR14136">
    <property type="entry name" value="BTB_POZ DOMAIN-CONTAINING PROTEIN KCTD9"/>
    <property type="match status" value="1"/>
</dbReference>
<dbReference type="EMBL" id="CP095045">
    <property type="protein sequence ID" value="UOQ56216.1"/>
    <property type="molecule type" value="Genomic_DNA"/>
</dbReference>
<dbReference type="Proteomes" id="UP000831786">
    <property type="component" value="Chromosome"/>
</dbReference>
<evidence type="ECO:0000313" key="1">
    <source>
        <dbReference type="EMBL" id="UOQ56216.1"/>
    </source>
</evidence>